<keyword evidence="3" id="KW-1185">Reference proteome</keyword>
<feature type="region of interest" description="Disordered" evidence="1">
    <location>
        <begin position="434"/>
        <end position="455"/>
    </location>
</feature>
<dbReference type="EMBL" id="JAVHJV010000009">
    <property type="protein sequence ID" value="KAK5940306.1"/>
    <property type="molecule type" value="Genomic_DNA"/>
</dbReference>
<evidence type="ECO:0000256" key="1">
    <source>
        <dbReference type="SAM" id="MobiDB-lite"/>
    </source>
</evidence>
<protein>
    <recommendedName>
        <fullName evidence="4">F-box domain-containing protein</fullName>
    </recommendedName>
</protein>
<evidence type="ECO:0008006" key="4">
    <source>
        <dbReference type="Google" id="ProtNLM"/>
    </source>
</evidence>
<name>A0ABR0RI43_9EURO</name>
<sequence length="455" mass="51592">MPQPLPPELVRLLFKTLLNDAQQSSRTFTNALAVCSLWYDLGIGMRWKDIVLDNFKLFRLHAFMPKHPSSKCYDRIRSLTICLTGFNTLALQGDLQNLAQCLSRTRYLTALSLELRYPRDESLQERCQHLGWGPWDLMRVLSSMPEGIRDLELVVSSHRLRHRPPTCTHCWMLASAVARIKNLRYHGALCPSFFVRLERLPPSQIEALAINMISSLSCNLTNCCCKLQSWRGLDSGAALVVAARSAIASGKLSNIKCFNILSMLGDSQLQDESRQELAIVCRNMVDNRTAIYPFIVGRPYCWIRYQESPNHIILEKVAKINDLAAQLEGRSRDVTTFGSRHPASYRRSIEGASAEYTWLPTADIKKIDVKCVKWEPAPALWRWEQEAGRKLLLPRFKDHVGEMVPLQRDICEAERRGERLSDCVMVIEYPDLPGADNTDNSGLTGESVGNSSELQ</sequence>
<dbReference type="Proteomes" id="UP001334248">
    <property type="component" value="Unassembled WGS sequence"/>
</dbReference>
<gene>
    <name evidence="2" type="ORF">PMZ80_007726</name>
</gene>
<organism evidence="2 3">
    <name type="scientific">Knufia obscura</name>
    <dbReference type="NCBI Taxonomy" id="1635080"/>
    <lineage>
        <taxon>Eukaryota</taxon>
        <taxon>Fungi</taxon>
        <taxon>Dikarya</taxon>
        <taxon>Ascomycota</taxon>
        <taxon>Pezizomycotina</taxon>
        <taxon>Eurotiomycetes</taxon>
        <taxon>Chaetothyriomycetidae</taxon>
        <taxon>Chaetothyriales</taxon>
        <taxon>Trichomeriaceae</taxon>
        <taxon>Knufia</taxon>
    </lineage>
</organism>
<dbReference type="RefSeq" id="XP_064728396.1">
    <property type="nucleotide sequence ID" value="XM_064876132.1"/>
</dbReference>
<dbReference type="GeneID" id="90001175"/>
<proteinExistence type="predicted"/>
<evidence type="ECO:0000313" key="2">
    <source>
        <dbReference type="EMBL" id="KAK5940306.1"/>
    </source>
</evidence>
<accession>A0ABR0RI43</accession>
<comment type="caution">
    <text evidence="2">The sequence shown here is derived from an EMBL/GenBank/DDBJ whole genome shotgun (WGS) entry which is preliminary data.</text>
</comment>
<feature type="compositionally biased region" description="Polar residues" evidence="1">
    <location>
        <begin position="437"/>
        <end position="455"/>
    </location>
</feature>
<reference evidence="2 3" key="1">
    <citation type="journal article" date="2023" name="Res Sq">
        <title>Genomic and morphological characterization of Knufia obscura isolated from the Mars 2020 spacecraft assembly facility.</title>
        <authorList>
            <person name="Chander A.M."/>
            <person name="Teixeira M.M."/>
            <person name="Singh N.K."/>
            <person name="Williams M.P."/>
            <person name="Parker C.W."/>
            <person name="Leo P."/>
            <person name="Stajich J.E."/>
            <person name="Torok T."/>
            <person name="Tighe S."/>
            <person name="Mason C.E."/>
            <person name="Venkateswaran K."/>
        </authorList>
    </citation>
    <scope>NUCLEOTIDE SEQUENCE [LARGE SCALE GENOMIC DNA]</scope>
    <source>
        <strain evidence="2 3">CCFEE 5817</strain>
    </source>
</reference>
<evidence type="ECO:0000313" key="3">
    <source>
        <dbReference type="Proteomes" id="UP001334248"/>
    </source>
</evidence>